<name>A0A0F9NYI6_9ZZZZ</name>
<evidence type="ECO:0000313" key="2">
    <source>
        <dbReference type="EMBL" id="KKN24570.1"/>
    </source>
</evidence>
<sequence>MSKELKQEVNVIKQVILEINKFMDTLATYFAKKYEKDIALDIRKHRVRIREKLRYNKNGEKEVDIDLVGGVHNKREPKDISIASKPHIDGIPKEMRPMSIHCIDPKCDILNQDKKLGGGNTVEESKDEVRDSPFGVEPVKEARTSEVHVATDSKPPEQEDVRDKDNAIGKAFKKTFKELANSKLPSYLDLGTILVKDGELHVYTPSEFVRQCDNGYFNMYGIICKEDKKPPS</sequence>
<dbReference type="EMBL" id="LAZR01002873">
    <property type="protein sequence ID" value="KKN24570.1"/>
    <property type="molecule type" value="Genomic_DNA"/>
</dbReference>
<comment type="caution">
    <text evidence="2">The sequence shown here is derived from an EMBL/GenBank/DDBJ whole genome shotgun (WGS) entry which is preliminary data.</text>
</comment>
<gene>
    <name evidence="2" type="ORF">LCGC14_0893590</name>
</gene>
<proteinExistence type="predicted"/>
<organism evidence="2">
    <name type="scientific">marine sediment metagenome</name>
    <dbReference type="NCBI Taxonomy" id="412755"/>
    <lineage>
        <taxon>unclassified sequences</taxon>
        <taxon>metagenomes</taxon>
        <taxon>ecological metagenomes</taxon>
    </lineage>
</organism>
<dbReference type="AlphaFoldDB" id="A0A0F9NYI6"/>
<feature type="region of interest" description="Disordered" evidence="1">
    <location>
        <begin position="115"/>
        <end position="136"/>
    </location>
</feature>
<reference evidence="2" key="1">
    <citation type="journal article" date="2015" name="Nature">
        <title>Complex archaea that bridge the gap between prokaryotes and eukaryotes.</title>
        <authorList>
            <person name="Spang A."/>
            <person name="Saw J.H."/>
            <person name="Jorgensen S.L."/>
            <person name="Zaremba-Niedzwiedzka K."/>
            <person name="Martijn J."/>
            <person name="Lind A.E."/>
            <person name="van Eijk R."/>
            <person name="Schleper C."/>
            <person name="Guy L."/>
            <person name="Ettema T.J."/>
        </authorList>
    </citation>
    <scope>NUCLEOTIDE SEQUENCE</scope>
</reference>
<accession>A0A0F9NYI6</accession>
<protein>
    <submittedName>
        <fullName evidence="2">Uncharacterized protein</fullName>
    </submittedName>
</protein>
<evidence type="ECO:0000256" key="1">
    <source>
        <dbReference type="SAM" id="MobiDB-lite"/>
    </source>
</evidence>